<proteinExistence type="predicted"/>
<keyword evidence="6" id="KW-1185">Reference proteome</keyword>
<evidence type="ECO:0000256" key="1">
    <source>
        <dbReference type="ARBA" id="ARBA00022630"/>
    </source>
</evidence>
<dbReference type="Gene3D" id="3.40.30.120">
    <property type="match status" value="1"/>
</dbReference>
<dbReference type="EMBL" id="FJOG01000044">
    <property type="protein sequence ID" value="CZR67536.1"/>
    <property type="molecule type" value="Genomic_DNA"/>
</dbReference>
<dbReference type="GO" id="GO:0071949">
    <property type="term" value="F:FAD binding"/>
    <property type="evidence" value="ECO:0007669"/>
    <property type="project" value="InterPro"/>
</dbReference>
<dbReference type="SUPFAM" id="SSF51905">
    <property type="entry name" value="FAD/NAD(P)-binding domain"/>
    <property type="match status" value="1"/>
</dbReference>
<dbReference type="InterPro" id="IPR036188">
    <property type="entry name" value="FAD/NAD-bd_sf"/>
</dbReference>
<evidence type="ECO:0000259" key="4">
    <source>
        <dbReference type="Pfam" id="PF01494"/>
    </source>
</evidence>
<dbReference type="Proteomes" id="UP000184330">
    <property type="component" value="Unassembled WGS sequence"/>
</dbReference>
<evidence type="ECO:0000313" key="6">
    <source>
        <dbReference type="Proteomes" id="UP000184330"/>
    </source>
</evidence>
<accession>A0A1L7XR62</accession>
<dbReference type="GO" id="GO:0016709">
    <property type="term" value="F:oxidoreductase activity, acting on paired donors, with incorporation or reduction of molecular oxygen, NAD(P)H as one donor, and incorporation of one atom of oxygen"/>
    <property type="evidence" value="ECO:0007669"/>
    <property type="project" value="UniProtKB-ARBA"/>
</dbReference>
<keyword evidence="2" id="KW-0274">FAD</keyword>
<dbReference type="OrthoDB" id="2690153at2759"/>
<evidence type="ECO:0000313" key="5">
    <source>
        <dbReference type="EMBL" id="CZR67536.1"/>
    </source>
</evidence>
<dbReference type="PANTHER" id="PTHR43004:SF8">
    <property type="entry name" value="FAD-BINDING DOMAIN-CONTAINING PROTEIN-RELATED"/>
    <property type="match status" value="1"/>
</dbReference>
<name>A0A1L7XR62_9HELO</name>
<dbReference type="Pfam" id="PF21274">
    <property type="entry name" value="Rng_hyd_C"/>
    <property type="match status" value="1"/>
</dbReference>
<dbReference type="Gene3D" id="3.50.50.60">
    <property type="entry name" value="FAD/NAD(P)-binding domain"/>
    <property type="match status" value="1"/>
</dbReference>
<keyword evidence="5" id="KW-0503">Monooxygenase</keyword>
<dbReference type="InterPro" id="IPR002938">
    <property type="entry name" value="FAD-bd"/>
</dbReference>
<evidence type="ECO:0000256" key="2">
    <source>
        <dbReference type="ARBA" id="ARBA00022827"/>
    </source>
</evidence>
<reference evidence="5 6" key="1">
    <citation type="submission" date="2016-03" db="EMBL/GenBank/DDBJ databases">
        <authorList>
            <person name="Ploux O."/>
        </authorList>
    </citation>
    <scope>NUCLEOTIDE SEQUENCE [LARGE SCALE GENOMIC DNA]</scope>
    <source>
        <strain evidence="5 6">UAMH 11012</strain>
    </source>
</reference>
<organism evidence="5 6">
    <name type="scientific">Phialocephala subalpina</name>
    <dbReference type="NCBI Taxonomy" id="576137"/>
    <lineage>
        <taxon>Eukaryota</taxon>
        <taxon>Fungi</taxon>
        <taxon>Dikarya</taxon>
        <taxon>Ascomycota</taxon>
        <taxon>Pezizomycotina</taxon>
        <taxon>Leotiomycetes</taxon>
        <taxon>Helotiales</taxon>
        <taxon>Mollisiaceae</taxon>
        <taxon>Phialocephala</taxon>
        <taxon>Phialocephala fortinii species complex</taxon>
    </lineage>
</organism>
<dbReference type="Gene3D" id="3.30.9.10">
    <property type="entry name" value="D-Amino Acid Oxidase, subunit A, domain 2"/>
    <property type="match status" value="1"/>
</dbReference>
<dbReference type="Pfam" id="PF01494">
    <property type="entry name" value="FAD_binding_3"/>
    <property type="match status" value="1"/>
</dbReference>
<keyword evidence="3" id="KW-0560">Oxidoreductase</keyword>
<dbReference type="InterPro" id="IPR050641">
    <property type="entry name" value="RIFMO-like"/>
</dbReference>
<dbReference type="AlphaFoldDB" id="A0A1L7XR62"/>
<keyword evidence="1" id="KW-0285">Flavoprotein</keyword>
<dbReference type="STRING" id="576137.A0A1L7XR62"/>
<sequence>MATSQTSQSVVVPVAASGNETTIIKTDFLIIGAGPAGGTLGCFLGLKGVIISASPSTANTPRAHIINAAAFECIRDIGLEQECLNNSCRDEMKSHTRFCHSFAGREYARLYSWGSGPKRQGDYELASPCSHVDLPQTLYEPIVLRYATQHGFPCRFSTELLSFDDNPAAEYIVATVRDKITNMIYVFHCKYLFGADGARSRIVQQLNLPLVETSGQGTALNILIKADMSHLVANRMGNLHWILQPDKEISDVGWIGIVRMVKPWNEWLIILFYAPYADTTVIPPNHVLIKKAQELIGDDSVNVELLRVDKWTINETYAEKYSEGRVFCLGDAVHRHPPMNGLGSNTCIQDAFNLAWKVAYVEKGISGKELLSTYNVERQPVGAAIVQRANDALRDHMPSWEALGLMSTDLEERKKIIAELSQDSAAGRVRRSKFRSAIEKISHEYSGLGMEMNQRYNSEGVFQKDEGAWPPLSEDPILYYNPITYPGARLPHAWLNTAVPGKKISTIDLAGHGKFTLFTGIGGQKWRDAAKMVESVLGVPIAVYCIGYGQDYESMYFDWDRLREVEENGCVLTRPDRFVAWRSMTMPEGCEEMLMEVMEKILFR</sequence>
<gene>
    <name evidence="5" type="ORF">PAC_17435</name>
</gene>
<protein>
    <submittedName>
        <fullName evidence="5">Related to phenol 2-monooxygenase</fullName>
    </submittedName>
</protein>
<evidence type="ECO:0000256" key="3">
    <source>
        <dbReference type="ARBA" id="ARBA00023002"/>
    </source>
</evidence>
<feature type="domain" description="FAD-binding" evidence="4">
    <location>
        <begin position="25"/>
        <end position="389"/>
    </location>
</feature>
<dbReference type="PANTHER" id="PTHR43004">
    <property type="entry name" value="TRK SYSTEM POTASSIUM UPTAKE PROTEIN"/>
    <property type="match status" value="1"/>
</dbReference>
<dbReference type="PRINTS" id="PR00420">
    <property type="entry name" value="RNGMNOXGNASE"/>
</dbReference>